<comment type="caution">
    <text evidence="1">The sequence shown here is derived from an EMBL/GenBank/DDBJ whole genome shotgun (WGS) entry which is preliminary data.</text>
</comment>
<reference evidence="1 2" key="1">
    <citation type="submission" date="2022-12" db="EMBL/GenBank/DDBJ databases">
        <title>Chromosome-level genome assembly of true bugs.</title>
        <authorList>
            <person name="Ma L."/>
            <person name="Li H."/>
        </authorList>
    </citation>
    <scope>NUCLEOTIDE SEQUENCE [LARGE SCALE GENOMIC DNA]</scope>
    <source>
        <strain evidence="1">Lab_2022b</strain>
    </source>
</reference>
<accession>A0AAW1CVZ0</accession>
<proteinExistence type="predicted"/>
<dbReference type="EMBL" id="JAPXFL010000009">
    <property type="protein sequence ID" value="KAK9501655.1"/>
    <property type="molecule type" value="Genomic_DNA"/>
</dbReference>
<evidence type="ECO:0000313" key="1">
    <source>
        <dbReference type="EMBL" id="KAK9501655.1"/>
    </source>
</evidence>
<keyword evidence="2" id="KW-1185">Reference proteome</keyword>
<sequence length="59" mass="6525">MVQCGILPYYTCPVCKVIAHPSAVTSNSCTCVFCDSYLRLDDKINTDDDMEQETGILFG</sequence>
<organism evidence="1 2">
    <name type="scientific">Rhynocoris fuscipes</name>
    <dbReference type="NCBI Taxonomy" id="488301"/>
    <lineage>
        <taxon>Eukaryota</taxon>
        <taxon>Metazoa</taxon>
        <taxon>Ecdysozoa</taxon>
        <taxon>Arthropoda</taxon>
        <taxon>Hexapoda</taxon>
        <taxon>Insecta</taxon>
        <taxon>Pterygota</taxon>
        <taxon>Neoptera</taxon>
        <taxon>Paraneoptera</taxon>
        <taxon>Hemiptera</taxon>
        <taxon>Heteroptera</taxon>
        <taxon>Panheteroptera</taxon>
        <taxon>Cimicomorpha</taxon>
        <taxon>Reduviidae</taxon>
        <taxon>Harpactorinae</taxon>
        <taxon>Harpactorini</taxon>
        <taxon>Rhynocoris</taxon>
    </lineage>
</organism>
<name>A0AAW1CVZ0_9HEMI</name>
<gene>
    <name evidence="1" type="ORF">O3M35_012342</name>
</gene>
<dbReference type="AlphaFoldDB" id="A0AAW1CVZ0"/>
<protein>
    <submittedName>
        <fullName evidence="1">Uncharacterized protein</fullName>
    </submittedName>
</protein>
<evidence type="ECO:0000313" key="2">
    <source>
        <dbReference type="Proteomes" id="UP001461498"/>
    </source>
</evidence>
<dbReference type="Proteomes" id="UP001461498">
    <property type="component" value="Unassembled WGS sequence"/>
</dbReference>